<gene>
    <name evidence="2" type="ORF">EVAR_10754_1</name>
</gene>
<name>A0A4C1W5Z5_EUMVA</name>
<sequence length="139" mass="15307">MSHGLMINGLYDLPTFLMLFGKYASSHHLAPSNFTFIIRFESLFIYVNRVPTDSRPQQKRRASAAGVPASSESRPSPSRHVEPRTVGVAITCRVTCSATPSIRQNRVALQARDAVRGNPLTVGFLTRTKRNPPLASVDV</sequence>
<protein>
    <submittedName>
        <fullName evidence="2">Uncharacterized protein</fullName>
    </submittedName>
</protein>
<organism evidence="2 3">
    <name type="scientific">Eumeta variegata</name>
    <name type="common">Bagworm moth</name>
    <name type="synonym">Eumeta japonica</name>
    <dbReference type="NCBI Taxonomy" id="151549"/>
    <lineage>
        <taxon>Eukaryota</taxon>
        <taxon>Metazoa</taxon>
        <taxon>Ecdysozoa</taxon>
        <taxon>Arthropoda</taxon>
        <taxon>Hexapoda</taxon>
        <taxon>Insecta</taxon>
        <taxon>Pterygota</taxon>
        <taxon>Neoptera</taxon>
        <taxon>Endopterygota</taxon>
        <taxon>Lepidoptera</taxon>
        <taxon>Glossata</taxon>
        <taxon>Ditrysia</taxon>
        <taxon>Tineoidea</taxon>
        <taxon>Psychidae</taxon>
        <taxon>Oiketicinae</taxon>
        <taxon>Eumeta</taxon>
    </lineage>
</organism>
<comment type="caution">
    <text evidence="2">The sequence shown here is derived from an EMBL/GenBank/DDBJ whole genome shotgun (WGS) entry which is preliminary data.</text>
</comment>
<dbReference type="AlphaFoldDB" id="A0A4C1W5Z5"/>
<keyword evidence="3" id="KW-1185">Reference proteome</keyword>
<reference evidence="2 3" key="1">
    <citation type="journal article" date="2019" name="Commun. Biol.">
        <title>The bagworm genome reveals a unique fibroin gene that provides high tensile strength.</title>
        <authorList>
            <person name="Kono N."/>
            <person name="Nakamura H."/>
            <person name="Ohtoshi R."/>
            <person name="Tomita M."/>
            <person name="Numata K."/>
            <person name="Arakawa K."/>
        </authorList>
    </citation>
    <scope>NUCLEOTIDE SEQUENCE [LARGE SCALE GENOMIC DNA]</scope>
</reference>
<evidence type="ECO:0000256" key="1">
    <source>
        <dbReference type="SAM" id="MobiDB-lite"/>
    </source>
</evidence>
<evidence type="ECO:0000313" key="2">
    <source>
        <dbReference type="EMBL" id="GBP46786.1"/>
    </source>
</evidence>
<proteinExistence type="predicted"/>
<dbReference type="EMBL" id="BGZK01000489">
    <property type="protein sequence ID" value="GBP46786.1"/>
    <property type="molecule type" value="Genomic_DNA"/>
</dbReference>
<accession>A0A4C1W5Z5</accession>
<feature type="region of interest" description="Disordered" evidence="1">
    <location>
        <begin position="53"/>
        <end position="84"/>
    </location>
</feature>
<dbReference type="Proteomes" id="UP000299102">
    <property type="component" value="Unassembled WGS sequence"/>
</dbReference>
<evidence type="ECO:0000313" key="3">
    <source>
        <dbReference type="Proteomes" id="UP000299102"/>
    </source>
</evidence>